<dbReference type="InterPro" id="IPR051046">
    <property type="entry name" value="MurCDEF_CellWall_CoF430Synth"/>
</dbReference>
<dbReference type="Pfam" id="PF01168">
    <property type="entry name" value="Ala_racemase_N"/>
    <property type="match status" value="1"/>
</dbReference>
<keyword evidence="4" id="KW-0547">Nucleotide-binding</keyword>
<dbReference type="NCBIfam" id="NF008897">
    <property type="entry name" value="PRK11930.1"/>
    <property type="match status" value="1"/>
</dbReference>
<feature type="binding site" evidence="8 10">
    <location>
        <position position="766"/>
    </location>
    <ligand>
        <name>substrate</name>
    </ligand>
</feature>
<keyword evidence="13" id="KW-1185">Reference proteome</keyword>
<dbReference type="InterPro" id="IPR000713">
    <property type="entry name" value="Mur_ligase_N"/>
</dbReference>
<dbReference type="SUPFAM" id="SSF51419">
    <property type="entry name" value="PLP-binding barrel"/>
    <property type="match status" value="1"/>
</dbReference>
<dbReference type="SMART" id="SM01005">
    <property type="entry name" value="Ala_racemase_C"/>
    <property type="match status" value="1"/>
</dbReference>
<dbReference type="SUPFAM" id="SSF63418">
    <property type="entry name" value="MurE/MurF N-terminal domain"/>
    <property type="match status" value="1"/>
</dbReference>
<comment type="pathway">
    <text evidence="8">Amino-acid biosynthesis; D-alanine biosynthesis; D-alanine from L-alanine: step 1/1.</text>
</comment>
<evidence type="ECO:0000256" key="1">
    <source>
        <dbReference type="ARBA" id="ARBA00000316"/>
    </source>
</evidence>
<dbReference type="InterPro" id="IPR001608">
    <property type="entry name" value="Ala_racemase_N"/>
</dbReference>
<dbReference type="Gene3D" id="2.40.37.10">
    <property type="entry name" value="Lyase, Ornithine Decarboxylase, Chain A, domain 1"/>
    <property type="match status" value="1"/>
</dbReference>
<dbReference type="InterPro" id="IPR000821">
    <property type="entry name" value="Ala_racemase"/>
</dbReference>
<dbReference type="CDD" id="cd00430">
    <property type="entry name" value="PLPDE_III_AR"/>
    <property type="match status" value="1"/>
</dbReference>
<dbReference type="InterPro" id="IPR011079">
    <property type="entry name" value="Ala_racemase_C"/>
</dbReference>
<accession>A0AAE3SFM5</accession>
<comment type="function">
    <text evidence="8">Catalyzes the interconversion of L-alanine and D-alanine. May also act on other amino acids.</text>
</comment>
<dbReference type="NCBIfam" id="TIGR00492">
    <property type="entry name" value="alr"/>
    <property type="match status" value="1"/>
</dbReference>
<dbReference type="Gene3D" id="3.40.1190.10">
    <property type="entry name" value="Mur-like, catalytic domain"/>
    <property type="match status" value="1"/>
</dbReference>
<dbReference type="Proteomes" id="UP001209229">
    <property type="component" value="Unassembled WGS sequence"/>
</dbReference>
<evidence type="ECO:0000259" key="11">
    <source>
        <dbReference type="SMART" id="SM01005"/>
    </source>
</evidence>
<comment type="similarity">
    <text evidence="8">Belongs to the alanine racemase family.</text>
</comment>
<keyword evidence="7 8" id="KW-0413">Isomerase</keyword>
<feature type="domain" description="Alanine racemase C-terminal" evidence="11">
    <location>
        <begin position="696"/>
        <end position="820"/>
    </location>
</feature>
<comment type="catalytic activity">
    <reaction evidence="1 8">
        <text>L-alanine = D-alanine</text>
        <dbReference type="Rhea" id="RHEA:20249"/>
        <dbReference type="ChEBI" id="CHEBI:57416"/>
        <dbReference type="ChEBI" id="CHEBI:57972"/>
        <dbReference type="EC" id="5.1.1.1"/>
    </reaction>
</comment>
<dbReference type="GO" id="GO:0008784">
    <property type="term" value="F:alanine racemase activity"/>
    <property type="evidence" value="ECO:0007669"/>
    <property type="project" value="UniProtKB-UniRule"/>
</dbReference>
<dbReference type="Gene3D" id="3.20.20.10">
    <property type="entry name" value="Alanine racemase"/>
    <property type="match status" value="1"/>
</dbReference>
<dbReference type="InterPro" id="IPR013221">
    <property type="entry name" value="Mur_ligase_cen"/>
</dbReference>
<feature type="binding site" evidence="8 10">
    <location>
        <position position="591"/>
    </location>
    <ligand>
        <name>substrate</name>
    </ligand>
</feature>
<protein>
    <recommendedName>
        <fullName evidence="8">Alanine racemase</fullName>
        <ecNumber evidence="8">5.1.1.1</ecNumber>
    </recommendedName>
</protein>
<keyword evidence="5" id="KW-0067">ATP-binding</keyword>
<dbReference type="GO" id="GO:0030632">
    <property type="term" value="P:D-alanine biosynthetic process"/>
    <property type="evidence" value="ECO:0007669"/>
    <property type="project" value="UniProtKB-UniRule"/>
</dbReference>
<feature type="active site" description="Proton acceptor; specific for L-alanine" evidence="8">
    <location>
        <position position="717"/>
    </location>
</feature>
<dbReference type="GO" id="GO:0016881">
    <property type="term" value="F:acid-amino acid ligase activity"/>
    <property type="evidence" value="ECO:0007669"/>
    <property type="project" value="InterPro"/>
</dbReference>
<evidence type="ECO:0000256" key="3">
    <source>
        <dbReference type="ARBA" id="ARBA00022598"/>
    </source>
</evidence>
<evidence type="ECO:0000256" key="10">
    <source>
        <dbReference type="PIRSR" id="PIRSR600821-52"/>
    </source>
</evidence>
<dbReference type="EC" id="5.1.1.1" evidence="8"/>
<dbReference type="GO" id="GO:0005524">
    <property type="term" value="F:ATP binding"/>
    <property type="evidence" value="ECO:0007669"/>
    <property type="project" value="UniProtKB-KW"/>
</dbReference>
<dbReference type="SUPFAM" id="SSF53623">
    <property type="entry name" value="MurD-like peptide ligases, catalytic domain"/>
    <property type="match status" value="1"/>
</dbReference>
<dbReference type="RefSeq" id="WP_301189913.1">
    <property type="nucleotide sequence ID" value="NZ_JAPDPJ010000013.1"/>
</dbReference>
<dbReference type="InterPro" id="IPR036565">
    <property type="entry name" value="Mur-like_cat_sf"/>
</dbReference>
<evidence type="ECO:0000256" key="8">
    <source>
        <dbReference type="HAMAP-Rule" id="MF_01201"/>
    </source>
</evidence>
<feature type="modified residue" description="N6-(pyridoxal phosphate)lysine" evidence="8 9">
    <location>
        <position position="493"/>
    </location>
</feature>
<reference evidence="12" key="1">
    <citation type="submission" date="2022-10" db="EMBL/GenBank/DDBJ databases">
        <authorList>
            <person name="Yu W.X."/>
        </authorList>
    </citation>
    <scope>NUCLEOTIDE SEQUENCE</scope>
    <source>
        <strain evidence="12">AAT</strain>
    </source>
</reference>
<dbReference type="InterPro" id="IPR036615">
    <property type="entry name" value="Mur_ligase_C_dom_sf"/>
</dbReference>
<dbReference type="EMBL" id="JAPDPJ010000013">
    <property type="protein sequence ID" value="MCW3786348.1"/>
    <property type="molecule type" value="Genomic_DNA"/>
</dbReference>
<dbReference type="HAMAP" id="MF_01201">
    <property type="entry name" value="Ala_racemase"/>
    <property type="match status" value="1"/>
</dbReference>
<dbReference type="PRINTS" id="PR00992">
    <property type="entry name" value="ALARACEMASE"/>
</dbReference>
<name>A0AAE3SFM5_9BACT</name>
<evidence type="ECO:0000313" key="12">
    <source>
        <dbReference type="EMBL" id="MCW3786348.1"/>
    </source>
</evidence>
<evidence type="ECO:0000256" key="4">
    <source>
        <dbReference type="ARBA" id="ARBA00022741"/>
    </source>
</evidence>
<proteinExistence type="inferred from homology"/>
<dbReference type="GO" id="GO:0030170">
    <property type="term" value="F:pyridoxal phosphate binding"/>
    <property type="evidence" value="ECO:0007669"/>
    <property type="project" value="UniProtKB-UniRule"/>
</dbReference>
<evidence type="ECO:0000256" key="6">
    <source>
        <dbReference type="ARBA" id="ARBA00022898"/>
    </source>
</evidence>
<comment type="cofactor">
    <cofactor evidence="2 8 9">
        <name>pyridoxal 5'-phosphate</name>
        <dbReference type="ChEBI" id="CHEBI:597326"/>
    </cofactor>
</comment>
<evidence type="ECO:0000313" key="13">
    <source>
        <dbReference type="Proteomes" id="UP001209229"/>
    </source>
</evidence>
<dbReference type="AlphaFoldDB" id="A0AAE3SFM5"/>
<gene>
    <name evidence="12" type="ORF">OM075_07710</name>
</gene>
<organism evidence="12 13">
    <name type="scientific">Plebeiibacterium sediminum</name>
    <dbReference type="NCBI Taxonomy" id="2992112"/>
    <lineage>
        <taxon>Bacteria</taxon>
        <taxon>Pseudomonadati</taxon>
        <taxon>Bacteroidota</taxon>
        <taxon>Bacteroidia</taxon>
        <taxon>Marinilabiliales</taxon>
        <taxon>Marinilabiliaceae</taxon>
        <taxon>Plebeiibacterium</taxon>
    </lineage>
</organism>
<dbReference type="SUPFAM" id="SSF50621">
    <property type="entry name" value="Alanine racemase C-terminal domain-like"/>
    <property type="match status" value="1"/>
</dbReference>
<keyword evidence="6 8" id="KW-0663">Pyridoxal phosphate</keyword>
<keyword evidence="3 12" id="KW-0436">Ligase</keyword>
<evidence type="ECO:0000256" key="9">
    <source>
        <dbReference type="PIRSR" id="PIRSR600821-50"/>
    </source>
</evidence>
<evidence type="ECO:0000256" key="5">
    <source>
        <dbReference type="ARBA" id="ARBA00022840"/>
    </source>
</evidence>
<sequence length="822" mass="92674">MMQSYLFSRISEWAMAKTIINNDLEISYIITDSRSVSYPEKSLFIAITGGNHNGHDYISSLYQQGVRCFMVDEHYAIDEKLADANYIIADNTLECFQRLVAEKRHLYHCPVIGVTGSNGKTIVKEWISQLIGNSKVLVRSPKSYNSQIGVPLSVWQLNKNTEVAVFEAGISQMGEMERIASVIEPTIGLITNIGAAHQENFASRKEKLNEKLKLFANSEIIVFSTEVPFVEEGISKMYPHKNVLRWGTNLNNELQIVKKVVASSSSQVELKWNNKTCSLELPFIDEVSFENAMHAIAVLLYLGYDLKYMESAVKKLVPVAMRMELKEGVNNCILVNDSYNSDISSLGLSLDFLIQQSRKSNTVRTLILSDIYQSGIESEVLCRQINDLLKKKGISRLIGVGEVLKNNAQLFDLEASFYNTTAELLDSISHNTFKNEAILIKGSRNFEFEQVSDFLEKKHHQTRLEINLNALVDNLNYFRSKLKDTTKILAMVKAFSYGSGSFEIANVLQHQKVDYLGVAFADEGIELRKSGVSLPIIVMNPEVKSFPAMIEHQLEPEIYSFKVLNQFIDVLRNEGLTQYPVHIKVDTGMNRLGFMTSEIDQLKEVLRDLNEIRVRSVFSHLVGSDEVQFDDFTKTQINTFDRVTQELKEALGYSFIRHILNTAGILRFTESQFDMVRVGIGMYGIGVEGHKKLKNVTSFKSYISQIREVKAHETIGYGRRGELAYDSDIAVVPVGYADGLNRKLGNGVGKMMVNNQLAPIIGNICMDMCMIDVTGLNAKEGDEVQIFGPAQPVSDLAKALGTIPYEIFTSISRRVKRIYYYE</sequence>
<dbReference type="InterPro" id="IPR029066">
    <property type="entry name" value="PLP-binding_barrel"/>
</dbReference>
<dbReference type="Pfam" id="PF01225">
    <property type="entry name" value="Mur_ligase"/>
    <property type="match status" value="1"/>
</dbReference>
<dbReference type="Gene3D" id="3.40.1390.10">
    <property type="entry name" value="MurE/MurF, N-terminal domain"/>
    <property type="match status" value="1"/>
</dbReference>
<dbReference type="InterPro" id="IPR009006">
    <property type="entry name" value="Ala_racemase/Decarboxylase_C"/>
</dbReference>
<dbReference type="SUPFAM" id="SSF53244">
    <property type="entry name" value="MurD-like peptide ligases, peptide-binding domain"/>
    <property type="match status" value="1"/>
</dbReference>
<dbReference type="InterPro" id="IPR035911">
    <property type="entry name" value="MurE/MurF_N"/>
</dbReference>
<dbReference type="FunFam" id="3.20.20.10:FF:000002">
    <property type="entry name" value="Alanine racemase"/>
    <property type="match status" value="1"/>
</dbReference>
<evidence type="ECO:0000256" key="2">
    <source>
        <dbReference type="ARBA" id="ARBA00001933"/>
    </source>
</evidence>
<dbReference type="Gene3D" id="3.90.190.20">
    <property type="entry name" value="Mur ligase, C-terminal domain"/>
    <property type="match status" value="1"/>
</dbReference>
<dbReference type="PANTHER" id="PTHR43024:SF1">
    <property type="entry name" value="UDP-N-ACETYLMURAMOYL-TRIPEPTIDE--D-ALANYL-D-ALANINE LIGASE"/>
    <property type="match status" value="1"/>
</dbReference>
<comment type="caution">
    <text evidence="12">The sequence shown here is derived from an EMBL/GenBank/DDBJ whole genome shotgun (WGS) entry which is preliminary data.</text>
</comment>
<dbReference type="PANTHER" id="PTHR43024">
    <property type="entry name" value="UDP-N-ACETYLMURAMOYL-TRIPEPTIDE--D-ALANYL-D-ALANINE LIGASE"/>
    <property type="match status" value="1"/>
</dbReference>
<dbReference type="Pfam" id="PF00842">
    <property type="entry name" value="Ala_racemase_C"/>
    <property type="match status" value="1"/>
</dbReference>
<dbReference type="Pfam" id="PF08245">
    <property type="entry name" value="Mur_ligase_M"/>
    <property type="match status" value="1"/>
</dbReference>
<feature type="active site" description="Proton acceptor; specific for D-alanine" evidence="8">
    <location>
        <position position="493"/>
    </location>
</feature>
<evidence type="ECO:0000256" key="7">
    <source>
        <dbReference type="ARBA" id="ARBA00023235"/>
    </source>
</evidence>